<dbReference type="EMBL" id="JACATZ010000003">
    <property type="protein sequence ID" value="NWJ47143.1"/>
    <property type="molecule type" value="Genomic_DNA"/>
</dbReference>
<evidence type="ECO:0000256" key="2">
    <source>
        <dbReference type="ARBA" id="ARBA00023002"/>
    </source>
</evidence>
<dbReference type="InterPro" id="IPR002347">
    <property type="entry name" value="SDR_fam"/>
</dbReference>
<evidence type="ECO:0000256" key="5">
    <source>
        <dbReference type="ARBA" id="ARBA00044059"/>
    </source>
</evidence>
<dbReference type="PANTHER" id="PTHR43086">
    <property type="entry name" value="VERY-LONG-CHAIN 3-OXOOACYL-COA REDUCTASE"/>
    <property type="match status" value="1"/>
</dbReference>
<evidence type="ECO:0000256" key="11">
    <source>
        <dbReference type="RuleBase" id="RU000363"/>
    </source>
</evidence>
<sequence>MGSKGVALVTGASSGIGEEFARRLAKDGYDLILVARRQQKLEALAHQLETNNKIKVEVQVIDLASPVELEKLEKRVSEVSDLVLLINNAGFATMGNFADMTPSSQKGMVHTHIMATVGLTRAALPGMIARRRGGVINVASVAAYAPYPGNIVYSATKLFLINFTRGLRVELEGTGVKAEVLCPGFTRSGIHDSEELKAFRKLPNFLWLDAGKVVDEALQRLGGNRTVVTVGFKYQLLAAVSNSPLTPFSLWMMTRMKKT</sequence>
<dbReference type="PROSITE" id="PS00061">
    <property type="entry name" value="ADH_SHORT"/>
    <property type="match status" value="1"/>
</dbReference>
<evidence type="ECO:0000313" key="13">
    <source>
        <dbReference type="EMBL" id="WJW69054.1"/>
    </source>
</evidence>
<comment type="catalytic activity">
    <reaction evidence="10">
        <text>3-hydroxypropanoate + NADP(+) = 3-oxopropanoate + NADPH + H(+)</text>
        <dbReference type="Rhea" id="RHEA:26438"/>
        <dbReference type="ChEBI" id="CHEBI:15378"/>
        <dbReference type="ChEBI" id="CHEBI:16510"/>
        <dbReference type="ChEBI" id="CHEBI:33190"/>
        <dbReference type="ChEBI" id="CHEBI:57783"/>
        <dbReference type="ChEBI" id="CHEBI:58349"/>
        <dbReference type="EC" id="1.1.1.298"/>
    </reaction>
</comment>
<dbReference type="SUPFAM" id="SSF51735">
    <property type="entry name" value="NAD(P)-binding Rossmann-fold domains"/>
    <property type="match status" value="1"/>
</dbReference>
<accession>A0A8T7M4Y4</accession>
<organism evidence="12 14">
    <name type="scientific">Candidatus Chlorohelix allophototropha</name>
    <dbReference type="NCBI Taxonomy" id="3003348"/>
    <lineage>
        <taxon>Bacteria</taxon>
        <taxon>Bacillati</taxon>
        <taxon>Chloroflexota</taxon>
        <taxon>Chloroflexia</taxon>
        <taxon>Candidatus Chloroheliales</taxon>
        <taxon>Candidatus Chloroheliaceae</taxon>
        <taxon>Candidatus Chlorohelix</taxon>
    </lineage>
</organism>
<dbReference type="InterPro" id="IPR020904">
    <property type="entry name" value="Sc_DH/Rdtase_CS"/>
</dbReference>
<evidence type="ECO:0000256" key="1">
    <source>
        <dbReference type="ARBA" id="ARBA00006484"/>
    </source>
</evidence>
<protein>
    <recommendedName>
        <fullName evidence="6">NADP-dependent 3-hydroxy acid dehydrogenase YdfG</fullName>
        <ecNumber evidence="4">1.1.1.298</ecNumber>
        <ecNumber evidence="5">1.1.1.381</ecNumber>
    </recommendedName>
    <alternativeName>
        <fullName evidence="8">L-allo-threonine dehydrogenase</fullName>
    </alternativeName>
    <alternativeName>
        <fullName evidence="7">Malonic semialdehyde reductase</fullName>
    </alternativeName>
</protein>
<dbReference type="Gene3D" id="3.40.50.720">
    <property type="entry name" value="NAD(P)-binding Rossmann-like Domain"/>
    <property type="match status" value="1"/>
</dbReference>
<evidence type="ECO:0000256" key="6">
    <source>
        <dbReference type="ARBA" id="ARBA00044065"/>
    </source>
</evidence>
<dbReference type="PRINTS" id="PR00081">
    <property type="entry name" value="GDHRDH"/>
</dbReference>
<name>A0A8T7M4Y4_9CHLR</name>
<evidence type="ECO:0000256" key="8">
    <source>
        <dbReference type="ARBA" id="ARBA00044349"/>
    </source>
</evidence>
<dbReference type="EC" id="1.1.1.298" evidence="4"/>
<dbReference type="Proteomes" id="UP000521676">
    <property type="component" value="Unassembled WGS sequence"/>
</dbReference>
<dbReference type="PANTHER" id="PTHR43086:SF3">
    <property type="entry name" value="NADP-DEPENDENT 3-HYDROXY ACID DEHYDROGENASE YDFG"/>
    <property type="match status" value="1"/>
</dbReference>
<proteinExistence type="inferred from homology"/>
<dbReference type="Proteomes" id="UP001431572">
    <property type="component" value="Chromosome 2"/>
</dbReference>
<reference evidence="12 14" key="1">
    <citation type="submission" date="2020-06" db="EMBL/GenBank/DDBJ databases">
        <title>Anoxygenic phototrophic Chloroflexota member uses a Type I reaction center.</title>
        <authorList>
            <person name="Tsuji J.M."/>
            <person name="Shaw N.A."/>
            <person name="Nagashima S."/>
            <person name="Venkiteswaran J."/>
            <person name="Schiff S.L."/>
            <person name="Hanada S."/>
            <person name="Tank M."/>
            <person name="Neufeld J.D."/>
        </authorList>
    </citation>
    <scope>NUCLEOTIDE SEQUENCE [LARGE SCALE GENOMIC DNA]</scope>
    <source>
        <strain evidence="12">L227-S17</strain>
    </source>
</reference>
<dbReference type="PIRSF" id="PIRSF000126">
    <property type="entry name" value="11-beta-HSD1"/>
    <property type="match status" value="1"/>
</dbReference>
<dbReference type="PRINTS" id="PR00080">
    <property type="entry name" value="SDRFAMILY"/>
</dbReference>
<dbReference type="EMBL" id="CP128400">
    <property type="protein sequence ID" value="WJW69054.1"/>
    <property type="molecule type" value="Genomic_DNA"/>
</dbReference>
<comment type="catalytic activity">
    <reaction evidence="3">
        <text>L-allo-threonine + NADP(+) = aminoacetone + CO2 + NADPH</text>
        <dbReference type="Rhea" id="RHEA:43524"/>
        <dbReference type="ChEBI" id="CHEBI:16526"/>
        <dbReference type="ChEBI" id="CHEBI:57783"/>
        <dbReference type="ChEBI" id="CHEBI:58320"/>
        <dbReference type="ChEBI" id="CHEBI:58349"/>
        <dbReference type="ChEBI" id="CHEBI:58585"/>
        <dbReference type="EC" id="1.1.1.381"/>
    </reaction>
</comment>
<reference evidence="13" key="2">
    <citation type="journal article" date="2024" name="Nature">
        <title>Anoxygenic phototroph of the Chloroflexota uses a type I reaction centre.</title>
        <authorList>
            <person name="Tsuji J.M."/>
            <person name="Shaw N.A."/>
            <person name="Nagashima S."/>
            <person name="Venkiteswaran J.J."/>
            <person name="Schiff S.L."/>
            <person name="Watanabe T."/>
            <person name="Fukui M."/>
            <person name="Hanada S."/>
            <person name="Tank M."/>
            <person name="Neufeld J.D."/>
        </authorList>
    </citation>
    <scope>NUCLEOTIDE SEQUENCE</scope>
    <source>
        <strain evidence="13">L227-S17</strain>
    </source>
</reference>
<dbReference type="GO" id="GO:0035527">
    <property type="term" value="F:3-hydroxypropionate dehydrogenase (NADP+) activity"/>
    <property type="evidence" value="ECO:0007669"/>
    <property type="project" value="UniProtKB-EC"/>
</dbReference>
<evidence type="ECO:0000256" key="3">
    <source>
        <dbReference type="ARBA" id="ARBA00043812"/>
    </source>
</evidence>
<gene>
    <name evidence="12" type="ORF">HXX08_14880</name>
    <name evidence="13" type="ORF">OZ401_002647</name>
</gene>
<evidence type="ECO:0000313" key="12">
    <source>
        <dbReference type="EMBL" id="NWJ47143.1"/>
    </source>
</evidence>
<dbReference type="EC" id="1.1.1.381" evidence="5"/>
<evidence type="ECO:0000256" key="7">
    <source>
        <dbReference type="ARBA" id="ARBA00044271"/>
    </source>
</evidence>
<keyword evidence="15" id="KW-1185">Reference proteome</keyword>
<evidence type="ECO:0000313" key="15">
    <source>
        <dbReference type="Proteomes" id="UP001431572"/>
    </source>
</evidence>
<dbReference type="InterPro" id="IPR036291">
    <property type="entry name" value="NAD(P)-bd_dom_sf"/>
</dbReference>
<comment type="similarity">
    <text evidence="1 11">Belongs to the short-chain dehydrogenases/reductases (SDR) family.</text>
</comment>
<dbReference type="AlphaFoldDB" id="A0A8T7M4Y4"/>
<evidence type="ECO:0000256" key="9">
    <source>
        <dbReference type="ARBA" id="ARBA00045650"/>
    </source>
</evidence>
<comment type="function">
    <text evidence="9">NADP-dependent dehydrogenase with broad substrate specificity acting on 3-hydroxy acids. Catalyzes the NADP-dependent oxidation of L-allo-threonine to L-2-amino-3-keto-butyrate, which is spontaneously decarboxylated into aminoacetone. Also acts on D-threonine, L-serine, D-serine, D-3-hydroxyisobutyrate, L-3-hydroxyisobutyrate, D-glycerate and L-glycerate. Able to catalyze the reduction of the malonic semialdehyde to 3-hydroxypropionic acid. YdfG is apparently supplementing RutE, the presumed malonic semialdehyde reductase involved in pyrimidine degradation since both are able to detoxify malonic semialdehyde.</text>
</comment>
<dbReference type="RefSeq" id="WP_341470948.1">
    <property type="nucleotide sequence ID" value="NZ_CP128400.1"/>
</dbReference>
<evidence type="ECO:0000256" key="4">
    <source>
        <dbReference type="ARBA" id="ARBA00044050"/>
    </source>
</evidence>
<dbReference type="Pfam" id="PF00106">
    <property type="entry name" value="adh_short"/>
    <property type="match status" value="1"/>
</dbReference>
<evidence type="ECO:0000313" key="14">
    <source>
        <dbReference type="Proteomes" id="UP000521676"/>
    </source>
</evidence>
<evidence type="ECO:0000256" key="10">
    <source>
        <dbReference type="ARBA" id="ARBA00047274"/>
    </source>
</evidence>
<keyword evidence="2" id="KW-0560">Oxidoreductase</keyword>